<proteinExistence type="predicted"/>
<protein>
    <recommendedName>
        <fullName evidence="5">DUF2953 domain-containing protein</fullName>
    </recommendedName>
</protein>
<comment type="caution">
    <text evidence="3">The sequence shown here is derived from an EMBL/GenBank/DDBJ whole genome shotgun (WGS) entry which is preliminary data.</text>
</comment>
<name>A0A2U1S6A1_9EURY</name>
<dbReference type="EMBL" id="MZGU01000006">
    <property type="protein sequence ID" value="PWB85064.1"/>
    <property type="molecule type" value="Genomic_DNA"/>
</dbReference>
<evidence type="ECO:0000313" key="3">
    <source>
        <dbReference type="EMBL" id="PWB85064.1"/>
    </source>
</evidence>
<dbReference type="OrthoDB" id="77318at2157"/>
<dbReference type="Proteomes" id="UP000245577">
    <property type="component" value="Unassembled WGS sequence"/>
</dbReference>
<accession>A0A2U1S6A1</accession>
<feature type="region of interest" description="Disordered" evidence="1">
    <location>
        <begin position="59"/>
        <end position="78"/>
    </location>
</feature>
<feature type="transmembrane region" description="Helical" evidence="2">
    <location>
        <begin position="6"/>
        <end position="26"/>
    </location>
</feature>
<keyword evidence="2" id="KW-1133">Transmembrane helix</keyword>
<evidence type="ECO:0000313" key="4">
    <source>
        <dbReference type="Proteomes" id="UP000245577"/>
    </source>
</evidence>
<dbReference type="AlphaFoldDB" id="A0A2U1S6A1"/>
<dbReference type="InterPro" id="IPR021338">
    <property type="entry name" value="DUF2953"/>
</dbReference>
<dbReference type="RefSeq" id="WP_116670157.1">
    <property type="nucleotide sequence ID" value="NZ_MZGU01000006.1"/>
</dbReference>
<reference evidence="3 4" key="1">
    <citation type="submission" date="2017-03" db="EMBL/GenBank/DDBJ databases">
        <title>Genome sequence of Methanobrevibacter wosei.</title>
        <authorList>
            <person name="Poehlein A."/>
            <person name="Seedorf H."/>
            <person name="Daniel R."/>
        </authorList>
    </citation>
    <scope>NUCLEOTIDE SEQUENCE [LARGE SCALE GENOMIC DNA]</scope>
    <source>
        <strain evidence="3 4">DSM 11979</strain>
    </source>
</reference>
<gene>
    <name evidence="3" type="ORF">MBBWO_13780</name>
</gene>
<dbReference type="Pfam" id="PF11167">
    <property type="entry name" value="DUF2953"/>
    <property type="match status" value="1"/>
</dbReference>
<keyword evidence="2" id="KW-0812">Transmembrane</keyword>
<evidence type="ECO:0008006" key="5">
    <source>
        <dbReference type="Google" id="ProtNLM"/>
    </source>
</evidence>
<keyword evidence="2" id="KW-0472">Membrane</keyword>
<evidence type="ECO:0000256" key="2">
    <source>
        <dbReference type="SAM" id="Phobius"/>
    </source>
</evidence>
<sequence length="211" mass="24332">MSIPEVIGIIIAVILILIIVFLYLGVRINLTYNKLNSDFEYHLNITLLNSYSIFRKDYPSPKEGESDDEKESDRDGEGYPFKEIVKPLLDVLDSLIEYLTEILHSLEIKKLENHLDFGMSSYVSTAKYTGYMWSLFVVPNSSHKNVKLTVEPTFKEPTFDFKGCVDIKVNLLKIVIPTIQLLRQKEVRDFIKLVRNPREGKDNGENQEPSE</sequence>
<organism evidence="3 4">
    <name type="scientific">Methanobrevibacter woesei</name>
    <dbReference type="NCBI Taxonomy" id="190976"/>
    <lineage>
        <taxon>Archaea</taxon>
        <taxon>Methanobacteriati</taxon>
        <taxon>Methanobacteriota</taxon>
        <taxon>Methanomada group</taxon>
        <taxon>Methanobacteria</taxon>
        <taxon>Methanobacteriales</taxon>
        <taxon>Methanobacteriaceae</taxon>
        <taxon>Methanobrevibacter</taxon>
    </lineage>
</organism>
<evidence type="ECO:0000256" key="1">
    <source>
        <dbReference type="SAM" id="MobiDB-lite"/>
    </source>
</evidence>
<keyword evidence="4" id="KW-1185">Reference proteome</keyword>